<organism evidence="2 3">
    <name type="scientific">Clostridium scindens (strain JCM 10418 / VPI 12708)</name>
    <dbReference type="NCBI Taxonomy" id="29347"/>
    <lineage>
        <taxon>Bacteria</taxon>
        <taxon>Bacillati</taxon>
        <taxon>Bacillota</taxon>
        <taxon>Clostridia</taxon>
        <taxon>Lachnospirales</taxon>
        <taxon>Lachnospiraceae</taxon>
    </lineage>
</organism>
<dbReference type="Proteomes" id="UP000462363">
    <property type="component" value="Unassembled WGS sequence"/>
</dbReference>
<evidence type="ECO:0000313" key="3">
    <source>
        <dbReference type="Proteomes" id="UP000462363"/>
    </source>
</evidence>
<dbReference type="Pfam" id="PF07085">
    <property type="entry name" value="DRTGG"/>
    <property type="match status" value="1"/>
</dbReference>
<dbReference type="SUPFAM" id="SSF75138">
    <property type="entry name" value="HprK N-terminal domain-like"/>
    <property type="match status" value="1"/>
</dbReference>
<protein>
    <recommendedName>
        <fullName evidence="1">DRTGG domain-containing protein</fullName>
    </recommendedName>
</protein>
<comment type="caution">
    <text evidence="2">The sequence shown here is derived from an EMBL/GenBank/DDBJ whole genome shotgun (WGS) entry which is preliminary data.</text>
</comment>
<dbReference type="Gene3D" id="3.40.1390.20">
    <property type="entry name" value="HprK N-terminal domain-like"/>
    <property type="match status" value="1"/>
</dbReference>
<dbReference type="EMBL" id="VUMB01000016">
    <property type="protein sequence ID" value="MSS40531.1"/>
    <property type="molecule type" value="Genomic_DNA"/>
</dbReference>
<reference evidence="2 3" key="1">
    <citation type="submission" date="2019-08" db="EMBL/GenBank/DDBJ databases">
        <title>In-depth cultivation of the pig gut microbiome towards novel bacterial diversity and tailored functional studies.</title>
        <authorList>
            <person name="Wylensek D."/>
            <person name="Hitch T.C.A."/>
            <person name="Clavel T."/>
        </authorList>
    </citation>
    <scope>NUCLEOTIDE SEQUENCE [LARGE SCALE GENOMIC DNA]</scope>
    <source>
        <strain evidence="2 3">BL-389-WT-3D</strain>
    </source>
</reference>
<dbReference type="InterPro" id="IPR028979">
    <property type="entry name" value="Ser_kin/Pase_Hpr-like_N_sf"/>
</dbReference>
<dbReference type="RefSeq" id="WP_004608281.1">
    <property type="nucleotide sequence ID" value="NZ_AP024846.1"/>
</dbReference>
<feature type="domain" description="DRTGG" evidence="1">
    <location>
        <begin position="6"/>
        <end position="104"/>
    </location>
</feature>
<dbReference type="AlphaFoldDB" id="A0A844FBL3"/>
<accession>A0A844FBL3</accession>
<dbReference type="InterPro" id="IPR010766">
    <property type="entry name" value="DRTGG"/>
</dbReference>
<name>A0A844FBL3_CLOSV</name>
<dbReference type="GeneID" id="62694333"/>
<gene>
    <name evidence="2" type="ORF">FYJ37_09220</name>
</gene>
<evidence type="ECO:0000313" key="2">
    <source>
        <dbReference type="EMBL" id="MSS40531.1"/>
    </source>
</evidence>
<proteinExistence type="predicted"/>
<evidence type="ECO:0000259" key="1">
    <source>
        <dbReference type="Pfam" id="PF07085"/>
    </source>
</evidence>
<sequence length="116" mass="12548">MTIGRIKALLEADVLYGEDTLDDEVNYAFSSDMMSDVLAYADEHSALITGLCNPQVVRTAEMLDIVCIIFVRNKIPNQSILALAEEKGIVILCTARGMFTTCGILYSNGLLGGANI</sequence>